<dbReference type="EMBL" id="SFCC01000005">
    <property type="protein sequence ID" value="RZQ63853.1"/>
    <property type="molecule type" value="Genomic_DNA"/>
</dbReference>
<dbReference type="PANTHER" id="PTHR33371">
    <property type="entry name" value="INTERMEMBRANE PHOSPHOLIPID TRANSPORT SYSTEM BINDING PROTEIN MLAD-RELATED"/>
    <property type="match status" value="1"/>
</dbReference>
<evidence type="ECO:0000313" key="4">
    <source>
        <dbReference type="EMBL" id="RZQ63853.1"/>
    </source>
</evidence>
<proteinExistence type="predicted"/>
<evidence type="ECO:0000313" key="5">
    <source>
        <dbReference type="Proteomes" id="UP000292003"/>
    </source>
</evidence>
<dbReference type="InterPro" id="IPR003399">
    <property type="entry name" value="Mce/MlaD"/>
</dbReference>
<feature type="domain" description="Mammalian cell entry C-terminal" evidence="3">
    <location>
        <begin position="152"/>
        <end position="335"/>
    </location>
</feature>
<protein>
    <submittedName>
        <fullName evidence="4">MCE family protein</fullName>
    </submittedName>
</protein>
<dbReference type="AlphaFoldDB" id="A0A4Q7JBI2"/>
<name>A0A4Q7JBI2_9PSEU</name>
<dbReference type="OrthoDB" id="9774928at2"/>
<dbReference type="Proteomes" id="UP000292003">
    <property type="component" value="Unassembled WGS sequence"/>
</dbReference>
<dbReference type="InterPro" id="IPR005693">
    <property type="entry name" value="Mce"/>
</dbReference>
<dbReference type="InterPro" id="IPR052336">
    <property type="entry name" value="MlaD_Phospholipid_Transporter"/>
</dbReference>
<dbReference type="InterPro" id="IPR024516">
    <property type="entry name" value="Mce_C"/>
</dbReference>
<comment type="caution">
    <text evidence="4">The sequence shown here is derived from an EMBL/GenBank/DDBJ whole genome shotgun (WGS) entry which is preliminary data.</text>
</comment>
<reference evidence="4 5" key="1">
    <citation type="submission" date="2019-02" db="EMBL/GenBank/DDBJ databases">
        <title>Draft genome sequence of Amycolatopsis sp. 8-3EHSu isolated from roots of Suaeda maritima.</title>
        <authorList>
            <person name="Duangmal K."/>
            <person name="Chantavorakit T."/>
        </authorList>
    </citation>
    <scope>NUCLEOTIDE SEQUENCE [LARGE SCALE GENOMIC DNA]</scope>
    <source>
        <strain evidence="4 5">8-3EHSu</strain>
    </source>
</reference>
<gene>
    <name evidence="4" type="ORF">EWH70_11890</name>
</gene>
<feature type="region of interest" description="Disordered" evidence="1">
    <location>
        <begin position="357"/>
        <end position="379"/>
    </location>
</feature>
<dbReference type="Pfam" id="PF02470">
    <property type="entry name" value="MlaD"/>
    <property type="match status" value="1"/>
</dbReference>
<organism evidence="4 5">
    <name type="scientific">Amycolatopsis suaedae</name>
    <dbReference type="NCBI Taxonomy" id="2510978"/>
    <lineage>
        <taxon>Bacteria</taxon>
        <taxon>Bacillati</taxon>
        <taxon>Actinomycetota</taxon>
        <taxon>Actinomycetes</taxon>
        <taxon>Pseudonocardiales</taxon>
        <taxon>Pseudonocardiaceae</taxon>
        <taxon>Amycolatopsis</taxon>
    </lineage>
</organism>
<dbReference type="PANTHER" id="PTHR33371:SF15">
    <property type="entry name" value="LIPOPROTEIN LPRN"/>
    <property type="match status" value="1"/>
</dbReference>
<dbReference type="NCBIfam" id="TIGR00996">
    <property type="entry name" value="Mtu_fam_mce"/>
    <property type="match status" value="1"/>
</dbReference>
<sequence length="379" mass="39118">MRAVPHPAVLGRGPGESDPVPAGRDRRAGHRVGAGRWPVRARAAVVAAALLCGGCVGLQDLPVGRSPDGPVYHLTLRFADAGTLTAGGKVKLGQAEVGRVGELRAEGFEAVLTVAVREEVVLPEGTTARIEADSALGEQFVALHPPAGPGPGRLADGAVIRDTSTGPSVEDLLAAAGTVVGGSGLDQVRTIVTETSAAIGGREDKLRELFTRLDTLLGSVQAHRGELTRTVDSLNALAALAVREQATLTAGLTRLAPALRVLADQRTHVQDLLGRVTTLSRVTTEALGRTREQLLGMLPRARQVLAEVGSLDGELGRTLAMLEPFGRDLARAIPGDYLNVDGTLDVPGTILPLLTGSPLPAGSAPEPGGLDALLRGGVR</sequence>
<feature type="domain" description="Mce/MlaD" evidence="2">
    <location>
        <begin position="72"/>
        <end position="146"/>
    </location>
</feature>
<keyword evidence="5" id="KW-1185">Reference proteome</keyword>
<evidence type="ECO:0000259" key="2">
    <source>
        <dbReference type="Pfam" id="PF02470"/>
    </source>
</evidence>
<accession>A0A4Q7JBI2</accession>
<feature type="region of interest" description="Disordered" evidence="1">
    <location>
        <begin position="1"/>
        <end position="31"/>
    </location>
</feature>
<evidence type="ECO:0000256" key="1">
    <source>
        <dbReference type="SAM" id="MobiDB-lite"/>
    </source>
</evidence>
<dbReference type="Pfam" id="PF11887">
    <property type="entry name" value="Mce4_CUP1"/>
    <property type="match status" value="1"/>
</dbReference>
<dbReference type="GO" id="GO:0005576">
    <property type="term" value="C:extracellular region"/>
    <property type="evidence" value="ECO:0007669"/>
    <property type="project" value="TreeGrafter"/>
</dbReference>
<evidence type="ECO:0000259" key="3">
    <source>
        <dbReference type="Pfam" id="PF11887"/>
    </source>
</evidence>